<reference evidence="2" key="1">
    <citation type="submission" date="2021-01" db="EMBL/GenBank/DDBJ databases">
        <authorList>
            <consortium name="Genoscope - CEA"/>
            <person name="William W."/>
        </authorList>
    </citation>
    <scope>NUCLEOTIDE SEQUENCE</scope>
</reference>
<feature type="transmembrane region" description="Helical" evidence="1">
    <location>
        <begin position="28"/>
        <end position="46"/>
    </location>
</feature>
<dbReference type="AlphaFoldDB" id="A0A816IAG6"/>
<organism evidence="2">
    <name type="scientific">Brassica napus</name>
    <name type="common">Rape</name>
    <dbReference type="NCBI Taxonomy" id="3708"/>
    <lineage>
        <taxon>Eukaryota</taxon>
        <taxon>Viridiplantae</taxon>
        <taxon>Streptophyta</taxon>
        <taxon>Embryophyta</taxon>
        <taxon>Tracheophyta</taxon>
        <taxon>Spermatophyta</taxon>
        <taxon>Magnoliopsida</taxon>
        <taxon>eudicotyledons</taxon>
        <taxon>Gunneridae</taxon>
        <taxon>Pentapetalae</taxon>
        <taxon>rosids</taxon>
        <taxon>malvids</taxon>
        <taxon>Brassicales</taxon>
        <taxon>Brassicaceae</taxon>
        <taxon>Brassiceae</taxon>
        <taxon>Brassica</taxon>
    </lineage>
</organism>
<sequence>MEKREPSLVPEWLRSTGNGSSVGSKITFFHRLLAQILLCYLIIARVGPKPPMLIHLGLLFLIGLVPPIPGGGLQKMHIVTSMFKGAIEIKIGAGRAT</sequence>
<evidence type="ECO:0000313" key="2">
    <source>
        <dbReference type="EMBL" id="CAF1702059.1"/>
    </source>
</evidence>
<keyword evidence="1" id="KW-1133">Transmembrane helix</keyword>
<keyword evidence="1" id="KW-0472">Membrane</keyword>
<feature type="transmembrane region" description="Helical" evidence="1">
    <location>
        <begin position="52"/>
        <end position="73"/>
    </location>
</feature>
<keyword evidence="1" id="KW-0812">Transmembrane</keyword>
<dbReference type="EMBL" id="HG994367">
    <property type="protein sequence ID" value="CAF1702059.1"/>
    <property type="molecule type" value="Genomic_DNA"/>
</dbReference>
<evidence type="ECO:0000256" key="1">
    <source>
        <dbReference type="SAM" id="Phobius"/>
    </source>
</evidence>
<protein>
    <submittedName>
        <fullName evidence="2">(rape) hypothetical protein</fullName>
    </submittedName>
</protein>
<name>A0A816IAG6_BRANA</name>
<proteinExistence type="predicted"/>
<accession>A0A816IAG6</accession>
<dbReference type="Proteomes" id="UP001295469">
    <property type="component" value="Chromosome C03"/>
</dbReference>
<gene>
    <name evidence="2" type="ORF">DARMORV10_C03P34020.1</name>
</gene>